<sequence length="134" mass="14895">MGKIRTRIIVYMKSKTRKRKGGAATTTPPKNVILSNIISFSANTESEYKSVGVAHVTESAGVNVLRDIGTELFNILGQKGFQSSVHDYCREKALEKLMSLLTSSNQKLCDVKLDVETNKQTILIHAYGTIYEKK</sequence>
<dbReference type="AlphaFoldDB" id="A0A6C0HJC3"/>
<accession>A0A6C0HJC3</accession>
<reference evidence="1" key="1">
    <citation type="journal article" date="2020" name="Nature">
        <title>Giant virus diversity and host interactions through global metagenomics.</title>
        <authorList>
            <person name="Schulz F."/>
            <person name="Roux S."/>
            <person name="Paez-Espino D."/>
            <person name="Jungbluth S."/>
            <person name="Walsh D.A."/>
            <person name="Denef V.J."/>
            <person name="McMahon K.D."/>
            <person name="Konstantinidis K.T."/>
            <person name="Eloe-Fadrosh E.A."/>
            <person name="Kyrpides N.C."/>
            <person name="Woyke T."/>
        </authorList>
    </citation>
    <scope>NUCLEOTIDE SEQUENCE</scope>
    <source>
        <strain evidence="1">GVMAG-M-3300023184-120</strain>
    </source>
</reference>
<proteinExistence type="predicted"/>
<evidence type="ECO:0000313" key="1">
    <source>
        <dbReference type="EMBL" id="QHT80470.1"/>
    </source>
</evidence>
<dbReference type="EMBL" id="MN739969">
    <property type="protein sequence ID" value="QHT80470.1"/>
    <property type="molecule type" value="Genomic_DNA"/>
</dbReference>
<organism evidence="1">
    <name type="scientific">viral metagenome</name>
    <dbReference type="NCBI Taxonomy" id="1070528"/>
    <lineage>
        <taxon>unclassified sequences</taxon>
        <taxon>metagenomes</taxon>
        <taxon>organismal metagenomes</taxon>
    </lineage>
</organism>
<protein>
    <submittedName>
        <fullName evidence="1">Uncharacterized protein</fullName>
    </submittedName>
</protein>
<name>A0A6C0HJC3_9ZZZZ</name>